<evidence type="ECO:0000313" key="3">
    <source>
        <dbReference type="EMBL" id="KAH9828310.1"/>
    </source>
</evidence>
<feature type="compositionally biased region" description="Polar residues" evidence="2">
    <location>
        <begin position="165"/>
        <end position="174"/>
    </location>
</feature>
<name>A0A9W7W3C8_9PEZI</name>
<feature type="region of interest" description="Disordered" evidence="2">
    <location>
        <begin position="200"/>
        <end position="344"/>
    </location>
</feature>
<dbReference type="PANTHER" id="PTHR28027">
    <property type="entry name" value="TRANSCRIPTIONAL REGULATOR MIT1"/>
    <property type="match status" value="1"/>
</dbReference>
<dbReference type="OrthoDB" id="5319641at2759"/>
<comment type="caution">
    <text evidence="3">The sequence shown here is derived from an EMBL/GenBank/DDBJ whole genome shotgun (WGS) entry which is preliminary data.</text>
</comment>
<feature type="compositionally biased region" description="Polar residues" evidence="2">
    <location>
        <begin position="200"/>
        <end position="243"/>
    </location>
</feature>
<dbReference type="EMBL" id="RIBY02001667">
    <property type="protein sequence ID" value="KAH9828310.1"/>
    <property type="molecule type" value="Genomic_DNA"/>
</dbReference>
<dbReference type="InterPro" id="IPR018608">
    <property type="entry name" value="Gti1/Pac2"/>
</dbReference>
<comment type="similarity">
    <text evidence="1">Belongs to the MIT1/WOR1 family.</text>
</comment>
<dbReference type="GO" id="GO:0003677">
    <property type="term" value="F:DNA binding"/>
    <property type="evidence" value="ECO:0007669"/>
    <property type="project" value="TreeGrafter"/>
</dbReference>
<gene>
    <name evidence="3" type="ORF">Tdes44962_MAKER02475</name>
</gene>
<organism evidence="3 4">
    <name type="scientific">Teratosphaeria destructans</name>
    <dbReference type="NCBI Taxonomy" id="418781"/>
    <lineage>
        <taxon>Eukaryota</taxon>
        <taxon>Fungi</taxon>
        <taxon>Dikarya</taxon>
        <taxon>Ascomycota</taxon>
        <taxon>Pezizomycotina</taxon>
        <taxon>Dothideomycetes</taxon>
        <taxon>Dothideomycetidae</taxon>
        <taxon>Mycosphaerellales</taxon>
        <taxon>Teratosphaeriaceae</taxon>
        <taxon>Teratosphaeria</taxon>
    </lineage>
</organism>
<feature type="compositionally biased region" description="Low complexity" evidence="2">
    <location>
        <begin position="302"/>
        <end position="311"/>
    </location>
</feature>
<evidence type="ECO:0000313" key="4">
    <source>
        <dbReference type="Proteomes" id="UP001138500"/>
    </source>
</evidence>
<feature type="region of interest" description="Disordered" evidence="2">
    <location>
        <begin position="149"/>
        <end position="174"/>
    </location>
</feature>
<evidence type="ECO:0000256" key="2">
    <source>
        <dbReference type="SAM" id="MobiDB-lite"/>
    </source>
</evidence>
<evidence type="ECO:0000256" key="1">
    <source>
        <dbReference type="ARBA" id="ARBA00008359"/>
    </source>
</evidence>
<reference evidence="3 4" key="2">
    <citation type="journal article" date="2021" name="Curr. Genet.">
        <title>Genetic response to nitrogen starvation in the aggressive Eucalyptus foliar pathogen Teratosphaeria destructans.</title>
        <authorList>
            <person name="Havenga M."/>
            <person name="Wingfield B.D."/>
            <person name="Wingfield M.J."/>
            <person name="Dreyer L.L."/>
            <person name="Roets F."/>
            <person name="Aylward J."/>
        </authorList>
    </citation>
    <scope>NUCLEOTIDE SEQUENCE [LARGE SCALE GENOMIC DNA]</scope>
    <source>
        <strain evidence="3">CMW44962</strain>
    </source>
</reference>
<feature type="compositionally biased region" description="Polar residues" evidence="2">
    <location>
        <begin position="312"/>
        <end position="329"/>
    </location>
</feature>
<keyword evidence="4" id="KW-1185">Reference proteome</keyword>
<protein>
    <submittedName>
        <fullName evidence="3">Global transcription regulator sge1-like</fullName>
    </submittedName>
</protein>
<dbReference type="PANTHER" id="PTHR28027:SF2">
    <property type="entry name" value="TRANSCRIPTIONAL REGULATOR MIT1"/>
    <property type="match status" value="1"/>
</dbReference>
<sequence>MSISVNGISHHMVSYYKVDDVKNGMLPRPLSDPRLANIAVRPELYLKQNFRAPVEETEQYALDGQGHAYPQVMYPPMAGAYGVRPGQYIGTPQGFSMYGMTPATSTYGGMTPSSAAAWSTPQSATGGLPYSGHAGYGSQYGGSNLYRVQTSQPGAPPVKAEESQVGAQNSSYNHPYGQPYSSMARNSTHTTPLMTGSYQTSVQQGSSYGSMGAQGNRQSYGSTTMPSPTTNGQAQHGYASTSHYPVRSPVQSYPMGSAPNSAVTHSPHTDLKSPMPGGHGPPGGDYRSSSYQPQQSAHHSSDMSGLGISSSTPYPTAQQNGQSSYTYGSSAPLGGPQGTTQYAS</sequence>
<reference evidence="3 4" key="1">
    <citation type="journal article" date="2018" name="IMA Fungus">
        <title>IMA Genome-F 10: Nine draft genome sequences of Claviceps purpurea s.lat., including C. arundinis, C. humidiphila, and C. cf. spartinae, pseudomolecules for the pitch canker pathogen Fusarium circinatum, draft genome of Davidsoniella eucalypti, Grosmannia galeiformis, Quambalaria eucalypti, and Teratosphaeria destructans.</title>
        <authorList>
            <person name="Wingfield B.D."/>
            <person name="Liu M."/>
            <person name="Nguyen H.D."/>
            <person name="Lane F.A."/>
            <person name="Morgan S.W."/>
            <person name="De Vos L."/>
            <person name="Wilken P.M."/>
            <person name="Duong T.A."/>
            <person name="Aylward J."/>
            <person name="Coetzee M.P."/>
            <person name="Dadej K."/>
            <person name="De Beer Z.W."/>
            <person name="Findlay W."/>
            <person name="Havenga M."/>
            <person name="Kolarik M."/>
            <person name="Menzies J.G."/>
            <person name="Naidoo K."/>
            <person name="Pochopski O."/>
            <person name="Shoukouhi P."/>
            <person name="Santana Q.C."/>
            <person name="Seifert K.A."/>
            <person name="Soal N."/>
            <person name="Steenkamp E.T."/>
            <person name="Tatham C.T."/>
            <person name="van der Nest M.A."/>
            <person name="Wingfield M.J."/>
        </authorList>
    </citation>
    <scope>NUCLEOTIDE SEQUENCE [LARGE SCALE GENOMIC DNA]</scope>
    <source>
        <strain evidence="3">CMW44962</strain>
    </source>
</reference>
<proteinExistence type="inferred from homology"/>
<feature type="compositionally biased region" description="Polar residues" evidence="2">
    <location>
        <begin position="287"/>
        <end position="298"/>
    </location>
</feature>
<accession>A0A9W7W3C8</accession>
<dbReference type="Proteomes" id="UP001138500">
    <property type="component" value="Unassembled WGS sequence"/>
</dbReference>
<dbReference type="AlphaFoldDB" id="A0A9W7W3C8"/>